<accession>A0A2M7W2E9</accession>
<evidence type="ECO:0000259" key="2">
    <source>
        <dbReference type="SMART" id="SM01117"/>
    </source>
</evidence>
<dbReference type="GO" id="GO:0016020">
    <property type="term" value="C:membrane"/>
    <property type="evidence" value="ECO:0007669"/>
    <property type="project" value="TreeGrafter"/>
</dbReference>
<comment type="caution">
    <text evidence="3">The sequence shown here is derived from an EMBL/GenBank/DDBJ whole genome shotgun (WGS) entry which is preliminary data.</text>
</comment>
<protein>
    <recommendedName>
        <fullName evidence="2">Cytochrome b5 heme-binding domain-containing protein</fullName>
    </recommendedName>
</protein>
<gene>
    <name evidence="3" type="ORF">COX64_01640</name>
</gene>
<dbReference type="InterPro" id="IPR001199">
    <property type="entry name" value="Cyt_B5-like_heme/steroid-bd"/>
</dbReference>
<organism evidence="3 4">
    <name type="scientific">Candidatus Dojkabacteria bacterium CG_4_10_14_0_2_um_filter_Dojkabacteria_WS6_41_15</name>
    <dbReference type="NCBI Taxonomy" id="2014249"/>
    <lineage>
        <taxon>Bacteria</taxon>
        <taxon>Candidatus Dojkabacteria</taxon>
    </lineage>
</organism>
<dbReference type="Pfam" id="PF00173">
    <property type="entry name" value="Cyt-b5"/>
    <property type="match status" value="1"/>
</dbReference>
<dbReference type="EMBL" id="PFQB01000038">
    <property type="protein sequence ID" value="PJA14771.1"/>
    <property type="molecule type" value="Genomic_DNA"/>
</dbReference>
<dbReference type="Gene3D" id="3.10.120.10">
    <property type="entry name" value="Cytochrome b5-like heme/steroid binding domain"/>
    <property type="match status" value="1"/>
</dbReference>
<dbReference type="Proteomes" id="UP000228952">
    <property type="component" value="Unassembled WGS sequence"/>
</dbReference>
<evidence type="ECO:0000313" key="4">
    <source>
        <dbReference type="Proteomes" id="UP000228952"/>
    </source>
</evidence>
<dbReference type="PANTHER" id="PTHR10281:SF76">
    <property type="entry name" value="CALCUTTA CUP-RELATED"/>
    <property type="match status" value="1"/>
</dbReference>
<name>A0A2M7W2E9_9BACT</name>
<feature type="domain" description="Cytochrome b5 heme-binding" evidence="2">
    <location>
        <begin position="48"/>
        <end position="120"/>
    </location>
</feature>
<dbReference type="InterPro" id="IPR036400">
    <property type="entry name" value="Cyt_B5-like_heme/steroid_sf"/>
</dbReference>
<comment type="similarity">
    <text evidence="1">Belongs to the cytochrome b5 family. MAPR subfamily.</text>
</comment>
<dbReference type="PANTHER" id="PTHR10281">
    <property type="entry name" value="MEMBRANE-ASSOCIATED PROGESTERONE RECEPTOR COMPONENT-RELATED"/>
    <property type="match status" value="1"/>
</dbReference>
<dbReference type="GO" id="GO:0012505">
    <property type="term" value="C:endomembrane system"/>
    <property type="evidence" value="ECO:0007669"/>
    <property type="project" value="TreeGrafter"/>
</dbReference>
<proteinExistence type="inferred from homology"/>
<evidence type="ECO:0000256" key="1">
    <source>
        <dbReference type="ARBA" id="ARBA00038357"/>
    </source>
</evidence>
<evidence type="ECO:0000313" key="3">
    <source>
        <dbReference type="EMBL" id="PJA14771.1"/>
    </source>
</evidence>
<dbReference type="SUPFAM" id="SSF55856">
    <property type="entry name" value="Cytochrome b5-like heme/steroid binding domain"/>
    <property type="match status" value="1"/>
</dbReference>
<sequence length="121" mass="13072">MKGRKIPILIGVAIGLLILGTFGYAKWHSAKSASNTPTTAETASLKEFTVAVLAQYDGTDSSKPIYLAMNGLVYDVTTGKQYYEKGGTYHWLAGKDSSTDLNLIGGDIIKRKYPVIGKLVQ</sequence>
<dbReference type="SMART" id="SM01117">
    <property type="entry name" value="Cyt-b5"/>
    <property type="match status" value="1"/>
</dbReference>
<dbReference type="AlphaFoldDB" id="A0A2M7W2E9"/>
<reference evidence="4" key="1">
    <citation type="submission" date="2017-09" db="EMBL/GenBank/DDBJ databases">
        <title>Depth-based differentiation of microbial function through sediment-hosted aquifers and enrichment of novel symbionts in the deep terrestrial subsurface.</title>
        <authorList>
            <person name="Probst A.J."/>
            <person name="Ladd B."/>
            <person name="Jarett J.K."/>
            <person name="Geller-Mcgrath D.E."/>
            <person name="Sieber C.M.K."/>
            <person name="Emerson J.B."/>
            <person name="Anantharaman K."/>
            <person name="Thomas B.C."/>
            <person name="Malmstrom R."/>
            <person name="Stieglmeier M."/>
            <person name="Klingl A."/>
            <person name="Woyke T."/>
            <person name="Ryan C.M."/>
            <person name="Banfield J.F."/>
        </authorList>
    </citation>
    <scope>NUCLEOTIDE SEQUENCE [LARGE SCALE GENOMIC DNA]</scope>
</reference>
<dbReference type="InterPro" id="IPR050577">
    <property type="entry name" value="MAPR/NEUFC/NENF-like"/>
</dbReference>